<gene>
    <name evidence="1" type="ORF">DSCW_61590</name>
</gene>
<dbReference type="EMBL" id="AP021875">
    <property type="protein sequence ID" value="BBO78742.1"/>
    <property type="molecule type" value="Genomic_DNA"/>
</dbReference>
<evidence type="ECO:0000313" key="1">
    <source>
        <dbReference type="EMBL" id="BBO78742.1"/>
    </source>
</evidence>
<dbReference type="Proteomes" id="UP000427769">
    <property type="component" value="Chromosome"/>
</dbReference>
<proteinExistence type="predicted"/>
<reference evidence="1 2" key="1">
    <citation type="submission" date="2019-11" db="EMBL/GenBank/DDBJ databases">
        <title>Comparative genomics of hydrocarbon-degrading Desulfosarcina strains.</title>
        <authorList>
            <person name="Watanabe M."/>
            <person name="Kojima H."/>
            <person name="Fukui M."/>
        </authorList>
    </citation>
    <scope>NUCLEOTIDE SEQUENCE [LARGE SCALE GENOMIC DNA]</scope>
    <source>
        <strain evidence="1 2">PP31</strain>
    </source>
</reference>
<sequence>MADPAMIDEAFTYRQLTRSDFRAPALPADQDAHATAINAHTCARIRPTKDSRFSVVRTRYNDSVVFIGGIEKIRFEGIMIPGCSWWNPALPAGSQAYVLQHEQIHFALVELAARRLTVDIREEAQSFMTVQPTAEAARTEIATTVNRWIRSAMEASLEMHTAFDNDTSLFHSPRWQQWWQDKIEKQLAADPEPTGKK</sequence>
<keyword evidence="2" id="KW-1185">Reference proteome</keyword>
<name>A0A5K7Z9N9_9BACT</name>
<evidence type="ECO:0000313" key="2">
    <source>
        <dbReference type="Proteomes" id="UP000427769"/>
    </source>
</evidence>
<evidence type="ECO:0008006" key="3">
    <source>
        <dbReference type="Google" id="ProtNLM"/>
    </source>
</evidence>
<dbReference type="AlphaFoldDB" id="A0A5K7Z9N9"/>
<dbReference type="KEGG" id="dwd:DSCW_61590"/>
<protein>
    <recommendedName>
        <fullName evidence="3">DUF922 domain-containing protein</fullName>
    </recommendedName>
</protein>
<organism evidence="1 2">
    <name type="scientific">Desulfosarcina widdelii</name>
    <dbReference type="NCBI Taxonomy" id="947919"/>
    <lineage>
        <taxon>Bacteria</taxon>
        <taxon>Pseudomonadati</taxon>
        <taxon>Thermodesulfobacteriota</taxon>
        <taxon>Desulfobacteria</taxon>
        <taxon>Desulfobacterales</taxon>
        <taxon>Desulfosarcinaceae</taxon>
        <taxon>Desulfosarcina</taxon>
    </lineage>
</organism>
<accession>A0A5K7Z9N9</accession>